<evidence type="ECO:0000313" key="2">
    <source>
        <dbReference type="EMBL" id="SDQ89044.1"/>
    </source>
</evidence>
<comment type="caution">
    <text evidence="2">The sequence shown here is derived from an EMBL/GenBank/DDBJ whole genome shotgun (WGS) entry which is preliminary data.</text>
</comment>
<feature type="region of interest" description="Disordered" evidence="1">
    <location>
        <begin position="76"/>
        <end position="95"/>
    </location>
</feature>
<accession>A0ABY0TIK8</accession>
<dbReference type="EMBL" id="FNKY01000001">
    <property type="protein sequence ID" value="SDQ89044.1"/>
    <property type="molecule type" value="Genomic_DNA"/>
</dbReference>
<name>A0ABY0TIK8_9PROT</name>
<keyword evidence="3" id="KW-1185">Reference proteome</keyword>
<gene>
    <name evidence="2" type="ORF">SAMN05216402_2704</name>
</gene>
<evidence type="ECO:0000256" key="1">
    <source>
        <dbReference type="SAM" id="MobiDB-lite"/>
    </source>
</evidence>
<proteinExistence type="predicted"/>
<protein>
    <submittedName>
        <fullName evidence="2">Uncharacterized protein</fullName>
    </submittedName>
</protein>
<dbReference type="Proteomes" id="UP000183471">
    <property type="component" value="Unassembled WGS sequence"/>
</dbReference>
<evidence type="ECO:0000313" key="3">
    <source>
        <dbReference type="Proteomes" id="UP000183471"/>
    </source>
</evidence>
<reference evidence="2 3" key="1">
    <citation type="submission" date="2016-10" db="EMBL/GenBank/DDBJ databases">
        <authorList>
            <person name="Varghese N."/>
            <person name="Submissions S."/>
        </authorList>
    </citation>
    <scope>NUCLEOTIDE SEQUENCE [LARGE SCALE GENOMIC DNA]</scope>
    <source>
        <strain evidence="2 3">Nl1</strain>
    </source>
</reference>
<sequence length="95" mass="10601">MRVSVQRAYCRVFIDVSPTDSNLVTNSYRSDVLRPSSPGKFAKTRPDGIRLLGQFETYTSPLTLALDGMPYQPDKGLPLSPRPIKCNSRVMPQLS</sequence>
<organism evidence="2 3">
    <name type="scientific">Nitrosospira multiformis</name>
    <dbReference type="NCBI Taxonomy" id="1231"/>
    <lineage>
        <taxon>Bacteria</taxon>
        <taxon>Pseudomonadati</taxon>
        <taxon>Pseudomonadota</taxon>
        <taxon>Betaproteobacteria</taxon>
        <taxon>Nitrosomonadales</taxon>
        <taxon>Nitrosomonadaceae</taxon>
        <taxon>Nitrosospira</taxon>
    </lineage>
</organism>